<reference evidence="6 7" key="1">
    <citation type="submission" date="2023-02" db="EMBL/GenBank/DDBJ databases">
        <title>Devosia algicola sp. nov., isolated from the phycosphere of marine algae.</title>
        <authorList>
            <person name="Kim J.M."/>
            <person name="Lee J.K."/>
            <person name="Choi B.J."/>
            <person name="Bayburt H."/>
            <person name="Jeon C.O."/>
        </authorList>
    </citation>
    <scope>NUCLEOTIDE SEQUENCE [LARGE SCALE GENOMIC DNA]</scope>
    <source>
        <strain evidence="6 7">G20-9</strain>
    </source>
</reference>
<keyword evidence="1" id="KW-0805">Transcription regulation</keyword>
<keyword evidence="3" id="KW-0010">Activator</keyword>
<dbReference type="InterPro" id="IPR050204">
    <property type="entry name" value="AraC_XylS_family_regulators"/>
</dbReference>
<organism evidence="6 7">
    <name type="scientific">Devosia algicola</name>
    <dbReference type="NCBI Taxonomy" id="3026418"/>
    <lineage>
        <taxon>Bacteria</taxon>
        <taxon>Pseudomonadati</taxon>
        <taxon>Pseudomonadota</taxon>
        <taxon>Alphaproteobacteria</taxon>
        <taxon>Hyphomicrobiales</taxon>
        <taxon>Devosiaceae</taxon>
        <taxon>Devosia</taxon>
    </lineage>
</organism>
<evidence type="ECO:0000256" key="3">
    <source>
        <dbReference type="ARBA" id="ARBA00023159"/>
    </source>
</evidence>
<dbReference type="SUPFAM" id="SSF46689">
    <property type="entry name" value="Homeodomain-like"/>
    <property type="match status" value="2"/>
</dbReference>
<dbReference type="PROSITE" id="PS01124">
    <property type="entry name" value="HTH_ARAC_FAMILY_2"/>
    <property type="match status" value="1"/>
</dbReference>
<dbReference type="InterPro" id="IPR020449">
    <property type="entry name" value="Tscrpt_reg_AraC-type_HTH"/>
</dbReference>
<dbReference type="EMBL" id="CP118246">
    <property type="protein sequence ID" value="WDR03079.1"/>
    <property type="molecule type" value="Genomic_DNA"/>
</dbReference>
<dbReference type="PANTHER" id="PTHR46796:SF2">
    <property type="entry name" value="TRANSCRIPTIONAL REGULATORY PROTEIN"/>
    <property type="match status" value="1"/>
</dbReference>
<dbReference type="InterPro" id="IPR018060">
    <property type="entry name" value="HTH_AraC"/>
</dbReference>
<evidence type="ECO:0000256" key="2">
    <source>
        <dbReference type="ARBA" id="ARBA00023125"/>
    </source>
</evidence>
<dbReference type="InterPro" id="IPR009057">
    <property type="entry name" value="Homeodomain-like_sf"/>
</dbReference>
<dbReference type="InterPro" id="IPR003313">
    <property type="entry name" value="AraC-bd"/>
</dbReference>
<dbReference type="Proteomes" id="UP001220530">
    <property type="component" value="Chromosome"/>
</dbReference>
<protein>
    <submittedName>
        <fullName evidence="6">Helix-turn-helix domain-containing protein</fullName>
    </submittedName>
</protein>
<keyword evidence="4" id="KW-0804">Transcription</keyword>
<dbReference type="PROSITE" id="PS00041">
    <property type="entry name" value="HTH_ARAC_FAMILY_1"/>
    <property type="match status" value="1"/>
</dbReference>
<keyword evidence="2" id="KW-0238">DNA-binding</keyword>
<evidence type="ECO:0000313" key="7">
    <source>
        <dbReference type="Proteomes" id="UP001220530"/>
    </source>
</evidence>
<dbReference type="PANTHER" id="PTHR46796">
    <property type="entry name" value="HTH-TYPE TRANSCRIPTIONAL ACTIVATOR RHAS-RELATED"/>
    <property type="match status" value="1"/>
</dbReference>
<dbReference type="PRINTS" id="PR00032">
    <property type="entry name" value="HTHARAC"/>
</dbReference>
<evidence type="ECO:0000313" key="6">
    <source>
        <dbReference type="EMBL" id="WDR03079.1"/>
    </source>
</evidence>
<feature type="domain" description="HTH araC/xylS-type" evidence="5">
    <location>
        <begin position="174"/>
        <end position="272"/>
    </location>
</feature>
<evidence type="ECO:0000256" key="4">
    <source>
        <dbReference type="ARBA" id="ARBA00023163"/>
    </source>
</evidence>
<dbReference type="SUPFAM" id="SSF51215">
    <property type="entry name" value="Regulatory protein AraC"/>
    <property type="match status" value="1"/>
</dbReference>
<gene>
    <name evidence="6" type="ORF">PSQ19_02425</name>
</gene>
<evidence type="ECO:0000256" key="1">
    <source>
        <dbReference type="ARBA" id="ARBA00023015"/>
    </source>
</evidence>
<dbReference type="RefSeq" id="WP_282219481.1">
    <property type="nucleotide sequence ID" value="NZ_CP118246.1"/>
</dbReference>
<dbReference type="Gene3D" id="2.60.120.280">
    <property type="entry name" value="Regulatory protein AraC"/>
    <property type="match status" value="1"/>
</dbReference>
<dbReference type="Pfam" id="PF12833">
    <property type="entry name" value="HTH_18"/>
    <property type="match status" value="1"/>
</dbReference>
<dbReference type="InterPro" id="IPR037923">
    <property type="entry name" value="HTH-like"/>
</dbReference>
<sequence>MVQPQTEVTPAPHSSPIICGLLRQGEDLSRGFRPTGTKDWLLITTLEGTGYVRAGQGEWIIGVGDLLLIAPDTAQEYGHFDENSGWINIWAHFRPRPHWLNWLNWPQLARGVMLLRGGRRLTEIEPELRRMTDIAGGPLRLRLDAAMNALERVLIICDDINPIHDRSTLDRRIKKALEIVGERLATPLAVEDLSKAVGLSRSRFSVLFSEQLSMSPQSYIEAARLARAAQMLHSSSWPVAQIAEEVGFPNAYYFSTRFRRHFGMPPSVYRLRVERGQANNIH</sequence>
<evidence type="ECO:0000259" key="5">
    <source>
        <dbReference type="PROSITE" id="PS01124"/>
    </source>
</evidence>
<dbReference type="InterPro" id="IPR018062">
    <property type="entry name" value="HTH_AraC-typ_CS"/>
</dbReference>
<dbReference type="Pfam" id="PF02311">
    <property type="entry name" value="AraC_binding"/>
    <property type="match status" value="1"/>
</dbReference>
<keyword evidence="7" id="KW-1185">Reference proteome</keyword>
<proteinExistence type="predicted"/>
<dbReference type="SMART" id="SM00342">
    <property type="entry name" value="HTH_ARAC"/>
    <property type="match status" value="1"/>
</dbReference>
<accession>A0ABY7YPA0</accession>
<name>A0ABY7YPA0_9HYPH</name>
<dbReference type="Gene3D" id="1.10.10.60">
    <property type="entry name" value="Homeodomain-like"/>
    <property type="match status" value="2"/>
</dbReference>